<evidence type="ECO:0000313" key="3">
    <source>
        <dbReference type="EMBL" id="OEU18238.1"/>
    </source>
</evidence>
<reference evidence="3 4" key="1">
    <citation type="submission" date="2016-09" db="EMBL/GenBank/DDBJ databases">
        <title>Extensive genetic diversity and differential bi-allelic expression allows diatom success in the polar Southern Ocean.</title>
        <authorList>
            <consortium name="DOE Joint Genome Institute"/>
            <person name="Mock T."/>
            <person name="Otillar R.P."/>
            <person name="Strauss J."/>
            <person name="Dupont C."/>
            <person name="Frickenhaus S."/>
            <person name="Maumus F."/>
            <person name="Mcmullan M."/>
            <person name="Sanges R."/>
            <person name="Schmutz J."/>
            <person name="Toseland A."/>
            <person name="Valas R."/>
            <person name="Veluchamy A."/>
            <person name="Ward B.J."/>
            <person name="Allen A."/>
            <person name="Barry K."/>
            <person name="Falciatore A."/>
            <person name="Ferrante M."/>
            <person name="Fortunato A.E."/>
            <person name="Gloeckner G."/>
            <person name="Gruber A."/>
            <person name="Hipkin R."/>
            <person name="Janech M."/>
            <person name="Kroth P."/>
            <person name="Leese F."/>
            <person name="Lindquist E."/>
            <person name="Lyon B.R."/>
            <person name="Martin J."/>
            <person name="Mayer C."/>
            <person name="Parker M."/>
            <person name="Quesneville H."/>
            <person name="Raymond J."/>
            <person name="Uhlig C."/>
            <person name="Valentin K.U."/>
            <person name="Worden A.Z."/>
            <person name="Armbrust E.V."/>
            <person name="Bowler C."/>
            <person name="Green B."/>
            <person name="Moulton V."/>
            <person name="Van Oosterhout C."/>
            <person name="Grigoriev I."/>
        </authorList>
    </citation>
    <scope>NUCLEOTIDE SEQUENCE [LARGE SCALE GENOMIC DNA]</scope>
    <source>
        <strain evidence="3 4">CCMP1102</strain>
    </source>
</reference>
<evidence type="ECO:0000313" key="4">
    <source>
        <dbReference type="Proteomes" id="UP000095751"/>
    </source>
</evidence>
<proteinExistence type="predicted"/>
<organism evidence="3 4">
    <name type="scientific">Fragilariopsis cylindrus CCMP1102</name>
    <dbReference type="NCBI Taxonomy" id="635003"/>
    <lineage>
        <taxon>Eukaryota</taxon>
        <taxon>Sar</taxon>
        <taxon>Stramenopiles</taxon>
        <taxon>Ochrophyta</taxon>
        <taxon>Bacillariophyta</taxon>
        <taxon>Bacillariophyceae</taxon>
        <taxon>Bacillariophycidae</taxon>
        <taxon>Bacillariales</taxon>
        <taxon>Bacillariaceae</taxon>
        <taxon>Fragilariopsis</taxon>
    </lineage>
</organism>
<dbReference type="EMBL" id="KV784356">
    <property type="protein sequence ID" value="OEU18238.1"/>
    <property type="molecule type" value="Genomic_DNA"/>
</dbReference>
<feature type="region of interest" description="Disordered" evidence="1">
    <location>
        <begin position="23"/>
        <end position="131"/>
    </location>
</feature>
<feature type="compositionally biased region" description="Low complexity" evidence="1">
    <location>
        <begin position="90"/>
        <end position="128"/>
    </location>
</feature>
<accession>A0A1E7FJB2</accession>
<dbReference type="Proteomes" id="UP000095751">
    <property type="component" value="Unassembled WGS sequence"/>
</dbReference>
<gene>
    <name evidence="3" type="ORF">FRACYDRAFT_236509</name>
</gene>
<keyword evidence="2" id="KW-0472">Membrane</keyword>
<dbReference type="KEGG" id="fcy:FRACYDRAFT_236509"/>
<evidence type="ECO:0000256" key="1">
    <source>
        <dbReference type="SAM" id="MobiDB-lite"/>
    </source>
</evidence>
<keyword evidence="2" id="KW-0812">Transmembrane</keyword>
<dbReference type="AlphaFoldDB" id="A0A1E7FJB2"/>
<feature type="transmembrane region" description="Helical" evidence="2">
    <location>
        <begin position="223"/>
        <end position="240"/>
    </location>
</feature>
<protein>
    <submittedName>
        <fullName evidence="3">Uncharacterized protein</fullName>
    </submittedName>
</protein>
<evidence type="ECO:0000256" key="2">
    <source>
        <dbReference type="SAM" id="Phobius"/>
    </source>
</evidence>
<sequence>MISATLLHNQVIAHCRDRINPSHIQSLPTFTRQTTSNSKSKKQKQKQTTQHSLRQRRRPSDLSTTKEDKKIERRREDKSSDSLDYDWHDSGSSIDTSSTTSNTSEPSTSSNAPSASDSSNDETTNTNTKGDSNKIVCRISKVLVVYNLVMVYIIMFIIIVSTAIIATERGIESMMPDILIHHHHHNDGNADNIANNHVDIDIAAAAEIASTIIEPRQQLVAELVYIIMFIIIGGTAIIAIERGIESMIPDILIHHHHKDGNTDNVANHVDIDIAAAAAADIASTIIEPRQQLVDERETLLEKLKSLEDVGSCSSPVDEEDEDVVLSLSLSSRSTKKKVVHAWASDDGTRYRRKQPGTGNPGKTVKFFCPTTCKERCSSEAPTISPSECPTVPREECENDANFLFKDKRRTGLLHGHLMVKLVPKRIVAVARVQGDVAW</sequence>
<name>A0A1E7FJB2_9STRA</name>
<feature type="transmembrane region" description="Helical" evidence="2">
    <location>
        <begin position="143"/>
        <end position="166"/>
    </location>
</feature>
<keyword evidence="2" id="KW-1133">Transmembrane helix</keyword>
<dbReference type="InParanoid" id="A0A1E7FJB2"/>
<feature type="compositionally biased region" description="Basic and acidic residues" evidence="1">
    <location>
        <begin position="58"/>
        <end position="89"/>
    </location>
</feature>
<keyword evidence="4" id="KW-1185">Reference proteome</keyword>